<dbReference type="PROSITE" id="PS50013">
    <property type="entry name" value="CHROMO_2"/>
    <property type="match status" value="1"/>
</dbReference>
<dbReference type="CDD" id="cd00024">
    <property type="entry name" value="CD_CSD"/>
    <property type="match status" value="1"/>
</dbReference>
<dbReference type="SUPFAM" id="SSF53098">
    <property type="entry name" value="Ribonuclease H-like"/>
    <property type="match status" value="2"/>
</dbReference>
<proteinExistence type="predicted"/>
<reference evidence="4" key="1">
    <citation type="submission" date="2017-03" db="EMBL/GenBank/DDBJ databases">
        <title>Phytopthora megakarya and P. palmivora, two closely related causual agents of cacao black pod achieved similar genome size and gene model numbers by different mechanisms.</title>
        <authorList>
            <person name="Ali S."/>
            <person name="Shao J."/>
            <person name="Larry D.J."/>
            <person name="Kronmiller B."/>
            <person name="Shen D."/>
            <person name="Strem M.D."/>
            <person name="Melnick R.L."/>
            <person name="Guiltinan M.J."/>
            <person name="Tyler B.M."/>
            <person name="Meinhardt L.W."/>
            <person name="Bailey B.A."/>
        </authorList>
    </citation>
    <scope>NUCLEOTIDE SEQUENCE [LARGE SCALE GENOMIC DNA]</scope>
    <source>
        <strain evidence="4">zdho120</strain>
    </source>
</reference>
<comment type="caution">
    <text evidence="3">The sequence shown here is derived from an EMBL/GenBank/DDBJ whole genome shotgun (WGS) entry which is preliminary data.</text>
</comment>
<evidence type="ECO:0000259" key="1">
    <source>
        <dbReference type="PROSITE" id="PS50013"/>
    </source>
</evidence>
<protein>
    <submittedName>
        <fullName evidence="3">Reverse transcriptase</fullName>
    </submittedName>
</protein>
<dbReference type="PANTHER" id="PTHR37984">
    <property type="entry name" value="PROTEIN CBG26694"/>
    <property type="match status" value="1"/>
</dbReference>
<dbReference type="InterPro" id="IPR036397">
    <property type="entry name" value="RNaseH_sf"/>
</dbReference>
<dbReference type="AlphaFoldDB" id="A0A225VKP3"/>
<dbReference type="EMBL" id="NBNE01004484">
    <property type="protein sequence ID" value="OWZ05337.1"/>
    <property type="molecule type" value="Genomic_DNA"/>
</dbReference>
<dbReference type="PROSITE" id="PS50994">
    <property type="entry name" value="INTEGRASE"/>
    <property type="match status" value="1"/>
</dbReference>
<name>A0A225VKP3_9STRA</name>
<gene>
    <name evidence="3" type="ORF">PHMEG_00022591</name>
</gene>
<keyword evidence="3" id="KW-0548">Nucleotidyltransferase</keyword>
<dbReference type="InterPro" id="IPR050951">
    <property type="entry name" value="Retrovirus_Pol_polyprotein"/>
</dbReference>
<dbReference type="InterPro" id="IPR012337">
    <property type="entry name" value="RNaseH-like_sf"/>
</dbReference>
<keyword evidence="3" id="KW-0695">RNA-directed DNA polymerase</keyword>
<sequence length="593" mass="67270">MALQIYGPSRAFRSGAALLLPWTLEITKYIRGEDEILGTLAAMNEAEYHGLRLCLDLLKDLGPRHLVICEDSNMVIRQVRSEIDCKVPGLTLLRQRALDRLRTWPDLELVHIKQDSNGSADSLSNAALQRTCGIEVDSDQVTLNRLDEILVAKIEDEIAHVSAVTTRPKARSGARTGSDPDTPLRELQVVRIQQAQDEESCISGLKKYLDGEAGDLTQKEANVFGSIGMNYEVNQSDLLFSCPSTKEAAADRDKLIRLENVSNVNQANDNLGFRSPGNLSSNIHVPDHCHGSHTLAPKITQWDTDLLSFEDLFSGYVIVKAIPSRSAQTIAETYEECVFRKFGASEVTRHERDSGFMSNFFKSFNKSLGRRQRAPMVYRPQTNGSSERMVQTTTGALKTYVQDLDQRDWDEYAERLIFTINTARDRIRGETPFYMVNGWNPMSTLAAVVPGVLVGMIRIQEGGDIVCKNISDKLENRLTNVCAKPSRIKLTHTMIYRCWIECVKDMRRNRRIYDTGTSALQDQDPVDRISDMRTGTRTRYGRIYREFLVNWRGYKDPTWVDEANLNCSAFPYEFLRCRTNRNRFGMTQSHEEP</sequence>
<evidence type="ECO:0000259" key="2">
    <source>
        <dbReference type="PROSITE" id="PS50994"/>
    </source>
</evidence>
<evidence type="ECO:0000313" key="4">
    <source>
        <dbReference type="Proteomes" id="UP000198211"/>
    </source>
</evidence>
<dbReference type="SUPFAM" id="SSF54160">
    <property type="entry name" value="Chromo domain-like"/>
    <property type="match status" value="1"/>
</dbReference>
<dbReference type="InterPro" id="IPR000953">
    <property type="entry name" value="Chromo/chromo_shadow_dom"/>
</dbReference>
<evidence type="ECO:0000313" key="3">
    <source>
        <dbReference type="EMBL" id="OWZ05337.1"/>
    </source>
</evidence>
<keyword evidence="3" id="KW-0808">Transferase</keyword>
<dbReference type="GO" id="GO:0003964">
    <property type="term" value="F:RNA-directed DNA polymerase activity"/>
    <property type="evidence" value="ECO:0007669"/>
    <property type="project" value="UniProtKB-KW"/>
</dbReference>
<accession>A0A225VKP3</accession>
<dbReference type="Pfam" id="PF13456">
    <property type="entry name" value="RVT_3"/>
    <property type="match status" value="1"/>
</dbReference>
<dbReference type="InterPro" id="IPR016197">
    <property type="entry name" value="Chromo-like_dom_sf"/>
</dbReference>
<dbReference type="GO" id="GO:0003676">
    <property type="term" value="F:nucleic acid binding"/>
    <property type="evidence" value="ECO:0007669"/>
    <property type="project" value="InterPro"/>
</dbReference>
<dbReference type="PANTHER" id="PTHR37984:SF5">
    <property type="entry name" value="PROTEIN NYNRIN-LIKE"/>
    <property type="match status" value="1"/>
</dbReference>
<feature type="domain" description="Integrase catalytic" evidence="2">
    <location>
        <begin position="282"/>
        <end position="440"/>
    </location>
</feature>
<dbReference type="InterPro" id="IPR001584">
    <property type="entry name" value="Integrase_cat-core"/>
</dbReference>
<dbReference type="Gene3D" id="2.40.50.40">
    <property type="match status" value="1"/>
</dbReference>
<feature type="domain" description="Chromo" evidence="1">
    <location>
        <begin position="524"/>
        <end position="576"/>
    </location>
</feature>
<organism evidence="3 4">
    <name type="scientific">Phytophthora megakarya</name>
    <dbReference type="NCBI Taxonomy" id="4795"/>
    <lineage>
        <taxon>Eukaryota</taxon>
        <taxon>Sar</taxon>
        <taxon>Stramenopiles</taxon>
        <taxon>Oomycota</taxon>
        <taxon>Peronosporomycetes</taxon>
        <taxon>Peronosporales</taxon>
        <taxon>Peronosporaceae</taxon>
        <taxon>Phytophthora</taxon>
    </lineage>
</organism>
<dbReference type="GO" id="GO:0015074">
    <property type="term" value="P:DNA integration"/>
    <property type="evidence" value="ECO:0007669"/>
    <property type="project" value="InterPro"/>
</dbReference>
<dbReference type="InterPro" id="IPR002156">
    <property type="entry name" value="RNaseH_domain"/>
</dbReference>
<dbReference type="OrthoDB" id="10267344at2759"/>
<keyword evidence="4" id="KW-1185">Reference proteome</keyword>
<dbReference type="Proteomes" id="UP000198211">
    <property type="component" value="Unassembled WGS sequence"/>
</dbReference>
<dbReference type="Gene3D" id="3.30.420.10">
    <property type="entry name" value="Ribonuclease H-like superfamily/Ribonuclease H"/>
    <property type="match status" value="2"/>
</dbReference>
<dbReference type="GO" id="GO:0004523">
    <property type="term" value="F:RNA-DNA hybrid ribonuclease activity"/>
    <property type="evidence" value="ECO:0007669"/>
    <property type="project" value="InterPro"/>
</dbReference>